<protein>
    <submittedName>
        <fullName evidence="9">WSC domain-containing protein</fullName>
    </submittedName>
</protein>
<feature type="domain" description="WSC" evidence="8">
    <location>
        <begin position="166"/>
        <end position="261"/>
    </location>
</feature>
<dbReference type="EMBL" id="BLAL01000158">
    <property type="protein sequence ID" value="GES85820.1"/>
    <property type="molecule type" value="Genomic_DNA"/>
</dbReference>
<dbReference type="Proteomes" id="UP000615446">
    <property type="component" value="Unassembled WGS sequence"/>
</dbReference>
<dbReference type="GO" id="GO:0005886">
    <property type="term" value="C:plasma membrane"/>
    <property type="evidence" value="ECO:0007669"/>
    <property type="project" value="TreeGrafter"/>
</dbReference>
<evidence type="ECO:0000256" key="1">
    <source>
        <dbReference type="ARBA" id="ARBA00004167"/>
    </source>
</evidence>
<feature type="transmembrane region" description="Helical" evidence="7">
    <location>
        <begin position="274"/>
        <end position="300"/>
    </location>
</feature>
<keyword evidence="2 7" id="KW-0812">Transmembrane</keyword>
<name>A0A8H3QLY2_9GLOM</name>
<dbReference type="SMART" id="SM00321">
    <property type="entry name" value="WSC"/>
    <property type="match status" value="1"/>
</dbReference>
<dbReference type="InterPro" id="IPR051836">
    <property type="entry name" value="Kremen_rcpt"/>
</dbReference>
<sequence>MVDEIIEICIDKCDENGEILRQDPQVTPLGCFIRNYTVNDSFNGLDTLNSPSRPGLIFLDPYTNQNSKIIGYCIKHCIDLKFNYSAIENGSNCRCGYANALQSYIQVDDNTCNLSCTMNTLTGTVTYLCGGKEAYTVYKAEIQYYTPPYNVTIEEKLDIMYNVDKNPNYRGCIQDEKFCGKRILSSSCLSAESMTVDACIDNCRKGNYKYAGLEARAQCFCGNSYDSMEGLLGSGYCSASCPGNNSQICGSIWALSIYEVPINSIDSHSNHKELVLKVSLGVSISTLLIIILLMVGFLVFKRIKNPFCKSDSSNNSDKNTIDDIDIIHQ</sequence>
<dbReference type="InterPro" id="IPR002889">
    <property type="entry name" value="WSC_carb-bd"/>
</dbReference>
<dbReference type="PROSITE" id="PS51212">
    <property type="entry name" value="WSC"/>
    <property type="match status" value="2"/>
</dbReference>
<dbReference type="AlphaFoldDB" id="A0A8H3QLY2"/>
<evidence type="ECO:0000256" key="2">
    <source>
        <dbReference type="ARBA" id="ARBA00022692"/>
    </source>
</evidence>
<dbReference type="PANTHER" id="PTHR24269:SF16">
    <property type="entry name" value="PROTEIN SLG1"/>
    <property type="match status" value="1"/>
</dbReference>
<feature type="domain" description="WSC" evidence="8">
    <location>
        <begin position="25"/>
        <end position="141"/>
    </location>
</feature>
<comment type="caution">
    <text evidence="9">The sequence shown here is derived from an EMBL/GenBank/DDBJ whole genome shotgun (WGS) entry which is preliminary data.</text>
</comment>
<keyword evidence="6" id="KW-0325">Glycoprotein</keyword>
<evidence type="ECO:0000313" key="10">
    <source>
        <dbReference type="Proteomes" id="UP000615446"/>
    </source>
</evidence>
<proteinExistence type="predicted"/>
<evidence type="ECO:0000256" key="4">
    <source>
        <dbReference type="ARBA" id="ARBA00022989"/>
    </source>
</evidence>
<accession>A0A8H3QLY2</accession>
<keyword evidence="4 7" id="KW-1133">Transmembrane helix</keyword>
<gene>
    <name evidence="9" type="ORF">RCL2_001292000</name>
</gene>
<organism evidence="9 10">
    <name type="scientific">Rhizophagus clarus</name>
    <dbReference type="NCBI Taxonomy" id="94130"/>
    <lineage>
        <taxon>Eukaryota</taxon>
        <taxon>Fungi</taxon>
        <taxon>Fungi incertae sedis</taxon>
        <taxon>Mucoromycota</taxon>
        <taxon>Glomeromycotina</taxon>
        <taxon>Glomeromycetes</taxon>
        <taxon>Glomerales</taxon>
        <taxon>Glomeraceae</taxon>
        <taxon>Rhizophagus</taxon>
    </lineage>
</organism>
<reference evidence="9" key="1">
    <citation type="submission" date="2019-10" db="EMBL/GenBank/DDBJ databases">
        <title>Conservation and host-specific expression of non-tandemly repeated heterogenous ribosome RNA gene in arbuscular mycorrhizal fungi.</title>
        <authorList>
            <person name="Maeda T."/>
            <person name="Kobayashi Y."/>
            <person name="Nakagawa T."/>
            <person name="Ezawa T."/>
            <person name="Yamaguchi K."/>
            <person name="Bino T."/>
            <person name="Nishimoto Y."/>
            <person name="Shigenobu S."/>
            <person name="Kawaguchi M."/>
        </authorList>
    </citation>
    <scope>NUCLEOTIDE SEQUENCE</scope>
    <source>
        <strain evidence="9">HR1</strain>
    </source>
</reference>
<dbReference type="PANTHER" id="PTHR24269">
    <property type="entry name" value="KREMEN PROTEIN"/>
    <property type="match status" value="1"/>
</dbReference>
<evidence type="ECO:0000259" key="8">
    <source>
        <dbReference type="PROSITE" id="PS51212"/>
    </source>
</evidence>
<comment type="subcellular location">
    <subcellularLocation>
        <location evidence="1">Membrane</location>
        <topology evidence="1">Single-pass membrane protein</topology>
    </subcellularLocation>
</comment>
<evidence type="ECO:0000313" key="9">
    <source>
        <dbReference type="EMBL" id="GES85820.1"/>
    </source>
</evidence>
<evidence type="ECO:0000256" key="7">
    <source>
        <dbReference type="SAM" id="Phobius"/>
    </source>
</evidence>
<keyword evidence="3" id="KW-0732">Signal</keyword>
<evidence type="ECO:0000256" key="3">
    <source>
        <dbReference type="ARBA" id="ARBA00022729"/>
    </source>
</evidence>
<keyword evidence="5 7" id="KW-0472">Membrane</keyword>
<evidence type="ECO:0000256" key="6">
    <source>
        <dbReference type="ARBA" id="ARBA00023180"/>
    </source>
</evidence>
<evidence type="ECO:0000256" key="5">
    <source>
        <dbReference type="ARBA" id="ARBA00023136"/>
    </source>
</evidence>
<dbReference type="OrthoDB" id="2384258at2759"/>
<dbReference type="Pfam" id="PF01822">
    <property type="entry name" value="WSC"/>
    <property type="match status" value="2"/>
</dbReference>